<keyword evidence="7 19" id="KW-0963">Cytoplasm</keyword>
<dbReference type="SUPFAM" id="SSF56176">
    <property type="entry name" value="FAD-binding/transporter-associated domain-like"/>
    <property type="match status" value="1"/>
</dbReference>
<comment type="caution">
    <text evidence="21">The sequence shown here is derived from an EMBL/GenBank/DDBJ whole genome shotgun (WGS) entry which is preliminary data.</text>
</comment>
<evidence type="ECO:0000256" key="3">
    <source>
        <dbReference type="ARBA" id="ARBA00004496"/>
    </source>
</evidence>
<dbReference type="SUPFAM" id="SSF56194">
    <property type="entry name" value="Uridine diphospho-N-Acetylenolpyruvylglucosamine reductase, MurB, C-terminal domain"/>
    <property type="match status" value="1"/>
</dbReference>
<dbReference type="InterPro" id="IPR003170">
    <property type="entry name" value="MurB"/>
</dbReference>
<dbReference type="NCBIfam" id="NF010478">
    <property type="entry name" value="PRK13903.1"/>
    <property type="match status" value="1"/>
</dbReference>
<evidence type="ECO:0000256" key="13">
    <source>
        <dbReference type="ARBA" id="ARBA00022984"/>
    </source>
</evidence>
<keyword evidence="10 19" id="KW-0274">FAD</keyword>
<organism evidence="21 22">
    <name type="scientific">Candidatus Methylacidithermus pantelleriae</name>
    <dbReference type="NCBI Taxonomy" id="2744239"/>
    <lineage>
        <taxon>Bacteria</taxon>
        <taxon>Pseudomonadati</taxon>
        <taxon>Verrucomicrobiota</taxon>
        <taxon>Methylacidiphilae</taxon>
        <taxon>Methylacidiphilales</taxon>
        <taxon>Methylacidiphilaceae</taxon>
        <taxon>Candidatus Methylacidithermus</taxon>
    </lineage>
</organism>
<protein>
    <recommendedName>
        <fullName evidence="6 19">UDP-N-acetylenolpyruvoylglucosamine reductase</fullName>
        <ecNumber evidence="5 19">1.3.1.98</ecNumber>
    </recommendedName>
    <alternativeName>
        <fullName evidence="17 19">UDP-N-acetylmuramate dehydrogenase</fullName>
    </alternativeName>
</protein>
<evidence type="ECO:0000256" key="10">
    <source>
        <dbReference type="ARBA" id="ARBA00022827"/>
    </source>
</evidence>
<dbReference type="Proteomes" id="UP000663859">
    <property type="component" value="Unassembled WGS sequence"/>
</dbReference>
<evidence type="ECO:0000256" key="1">
    <source>
        <dbReference type="ARBA" id="ARBA00001974"/>
    </source>
</evidence>
<comment type="pathway">
    <text evidence="4 19">Cell wall biogenesis; peptidoglycan biosynthesis.</text>
</comment>
<dbReference type="GO" id="GO:0005829">
    <property type="term" value="C:cytosol"/>
    <property type="evidence" value="ECO:0007669"/>
    <property type="project" value="TreeGrafter"/>
</dbReference>
<dbReference type="InterPro" id="IPR006094">
    <property type="entry name" value="Oxid_FAD_bind_N"/>
</dbReference>
<keyword evidence="14 19" id="KW-0560">Oxidoreductase</keyword>
<keyword evidence="9 19" id="KW-0285">Flavoprotein</keyword>
<keyword evidence="16 19" id="KW-0961">Cell wall biogenesis/degradation</keyword>
<comment type="subcellular location">
    <subcellularLocation>
        <location evidence="3 19">Cytoplasm</location>
    </subcellularLocation>
</comment>
<evidence type="ECO:0000256" key="8">
    <source>
        <dbReference type="ARBA" id="ARBA00022618"/>
    </source>
</evidence>
<dbReference type="AlphaFoldDB" id="A0A8J2BM82"/>
<dbReference type="Gene3D" id="3.90.78.10">
    <property type="entry name" value="UDP-N-acetylenolpyruvoylglucosamine reductase, C-terminal domain"/>
    <property type="match status" value="1"/>
</dbReference>
<dbReference type="GO" id="GO:0008360">
    <property type="term" value="P:regulation of cell shape"/>
    <property type="evidence" value="ECO:0007669"/>
    <property type="project" value="UniProtKB-KW"/>
</dbReference>
<dbReference type="PANTHER" id="PTHR21071:SF4">
    <property type="entry name" value="UDP-N-ACETYLENOLPYRUVOYLGLUCOSAMINE REDUCTASE"/>
    <property type="match status" value="1"/>
</dbReference>
<keyword evidence="22" id="KW-1185">Reference proteome</keyword>
<evidence type="ECO:0000256" key="9">
    <source>
        <dbReference type="ARBA" id="ARBA00022630"/>
    </source>
</evidence>
<dbReference type="EC" id="1.3.1.98" evidence="5 19"/>
<dbReference type="GO" id="GO:0009252">
    <property type="term" value="P:peptidoglycan biosynthetic process"/>
    <property type="evidence" value="ECO:0007669"/>
    <property type="project" value="UniProtKB-UniRule"/>
</dbReference>
<dbReference type="NCBIfam" id="NF000755">
    <property type="entry name" value="PRK00046.1"/>
    <property type="match status" value="1"/>
</dbReference>
<dbReference type="InterPro" id="IPR036318">
    <property type="entry name" value="FAD-bd_PCMH-like_sf"/>
</dbReference>
<name>A0A8J2BM82_9BACT</name>
<evidence type="ECO:0000256" key="17">
    <source>
        <dbReference type="ARBA" id="ARBA00031026"/>
    </source>
</evidence>
<evidence type="ECO:0000256" key="19">
    <source>
        <dbReference type="HAMAP-Rule" id="MF_00037"/>
    </source>
</evidence>
<evidence type="ECO:0000256" key="5">
    <source>
        <dbReference type="ARBA" id="ARBA00012518"/>
    </source>
</evidence>
<keyword evidence="15 19" id="KW-0131">Cell cycle</keyword>
<evidence type="ECO:0000256" key="4">
    <source>
        <dbReference type="ARBA" id="ARBA00004752"/>
    </source>
</evidence>
<dbReference type="InterPro" id="IPR016166">
    <property type="entry name" value="FAD-bd_PCMH"/>
</dbReference>
<comment type="function">
    <text evidence="2 19">Cell wall formation.</text>
</comment>
<dbReference type="HAMAP" id="MF_00037">
    <property type="entry name" value="MurB"/>
    <property type="match status" value="1"/>
</dbReference>
<dbReference type="Gene3D" id="3.30.43.10">
    <property type="entry name" value="Uridine Diphospho-n-acetylenolpyruvylglucosamine Reductase, domain 2"/>
    <property type="match status" value="1"/>
</dbReference>
<dbReference type="PROSITE" id="PS51387">
    <property type="entry name" value="FAD_PCMH"/>
    <property type="match status" value="1"/>
</dbReference>
<sequence>MAPATEGCCQEKRIGADCFPKVEIQENVPLKDWTSLGVGGPARFFVRAKTQEEILEAVRWATKRRLPIFVLGGGTNVLFSDRGFDGLVVHMALRGIRRYSEGEHLIYEVAAGEPWDDFVAQAVEEGAAGVECLSGIPGTAGATPVQNVGAYGQETSQTLLDLEVLDLEKGQTRWMKASECEFGYRRSVFNTVARGRYVILRLRFTLVPGGIPTVAYPEVQHHLRSVGRPLSLREVRKAVLAIRRRKGMLLESPQNSYRSAGSFFKNPCLTQEEFCRLAKLCQKEGLGDPPSFPLATGELKVPAAWLVERAGFCKGHREGRVGISQHHALALINLGDARAADLFELKERIEKAVFDRFGVRLEPEPVLVGW</sequence>
<evidence type="ECO:0000313" key="21">
    <source>
        <dbReference type="EMBL" id="CAF0705207.1"/>
    </source>
</evidence>
<feature type="active site" evidence="19">
    <location>
        <position position="185"/>
    </location>
</feature>
<dbReference type="PANTHER" id="PTHR21071">
    <property type="entry name" value="UDP-N-ACETYLENOLPYRUVOYLGLUCOSAMINE REDUCTASE"/>
    <property type="match status" value="1"/>
</dbReference>
<dbReference type="GO" id="GO:0071949">
    <property type="term" value="F:FAD binding"/>
    <property type="evidence" value="ECO:0007669"/>
    <property type="project" value="InterPro"/>
</dbReference>
<dbReference type="Pfam" id="PF01565">
    <property type="entry name" value="FAD_binding_4"/>
    <property type="match status" value="1"/>
</dbReference>
<evidence type="ECO:0000256" key="16">
    <source>
        <dbReference type="ARBA" id="ARBA00023316"/>
    </source>
</evidence>
<dbReference type="GO" id="GO:0008762">
    <property type="term" value="F:UDP-N-acetylmuramate dehydrogenase activity"/>
    <property type="evidence" value="ECO:0007669"/>
    <property type="project" value="UniProtKB-UniRule"/>
</dbReference>
<dbReference type="RefSeq" id="WP_174582619.1">
    <property type="nucleotide sequence ID" value="NZ_CAJNOB010000071.1"/>
</dbReference>
<accession>A0A8J2BM82</accession>
<dbReference type="GO" id="GO:0051301">
    <property type="term" value="P:cell division"/>
    <property type="evidence" value="ECO:0007669"/>
    <property type="project" value="UniProtKB-KW"/>
</dbReference>
<comment type="catalytic activity">
    <reaction evidence="18 19">
        <text>UDP-N-acetyl-alpha-D-muramate + NADP(+) = UDP-N-acetyl-3-O-(1-carboxyvinyl)-alpha-D-glucosamine + NADPH + H(+)</text>
        <dbReference type="Rhea" id="RHEA:12248"/>
        <dbReference type="ChEBI" id="CHEBI:15378"/>
        <dbReference type="ChEBI" id="CHEBI:57783"/>
        <dbReference type="ChEBI" id="CHEBI:58349"/>
        <dbReference type="ChEBI" id="CHEBI:68483"/>
        <dbReference type="ChEBI" id="CHEBI:70757"/>
        <dbReference type="EC" id="1.3.1.98"/>
    </reaction>
</comment>
<dbReference type="InterPro" id="IPR011601">
    <property type="entry name" value="MurB_C"/>
</dbReference>
<proteinExistence type="inferred from homology"/>
<dbReference type="GO" id="GO:0071555">
    <property type="term" value="P:cell wall organization"/>
    <property type="evidence" value="ECO:0007669"/>
    <property type="project" value="UniProtKB-KW"/>
</dbReference>
<evidence type="ECO:0000313" key="22">
    <source>
        <dbReference type="Proteomes" id="UP000663859"/>
    </source>
</evidence>
<dbReference type="UniPathway" id="UPA00219"/>
<evidence type="ECO:0000256" key="14">
    <source>
        <dbReference type="ARBA" id="ARBA00023002"/>
    </source>
</evidence>
<dbReference type="InterPro" id="IPR016167">
    <property type="entry name" value="FAD-bd_PCMH_sub1"/>
</dbReference>
<evidence type="ECO:0000256" key="15">
    <source>
        <dbReference type="ARBA" id="ARBA00023306"/>
    </source>
</evidence>
<gene>
    <name evidence="19 21" type="primary">murB</name>
    <name evidence="21" type="ORF">MPNT_90002</name>
</gene>
<evidence type="ECO:0000256" key="11">
    <source>
        <dbReference type="ARBA" id="ARBA00022857"/>
    </source>
</evidence>
<keyword evidence="12 19" id="KW-0133">Cell shape</keyword>
<dbReference type="EMBL" id="CAJNOB010000071">
    <property type="protein sequence ID" value="CAF0705207.1"/>
    <property type="molecule type" value="Genomic_DNA"/>
</dbReference>
<comment type="similarity">
    <text evidence="19">Belongs to the MurB family.</text>
</comment>
<keyword evidence="13 19" id="KW-0573">Peptidoglycan synthesis</keyword>
<dbReference type="Gene3D" id="3.30.465.10">
    <property type="match status" value="1"/>
</dbReference>
<reference evidence="21" key="1">
    <citation type="submission" date="2021-02" db="EMBL/GenBank/DDBJ databases">
        <authorList>
            <person name="Cremers G."/>
            <person name="Picone N."/>
        </authorList>
    </citation>
    <scope>NUCLEOTIDE SEQUENCE</scope>
    <source>
        <strain evidence="21">PQ17</strain>
    </source>
</reference>
<dbReference type="NCBIfam" id="TIGR00179">
    <property type="entry name" value="murB"/>
    <property type="match status" value="1"/>
</dbReference>
<dbReference type="InterPro" id="IPR016169">
    <property type="entry name" value="FAD-bd_PCMH_sub2"/>
</dbReference>
<evidence type="ECO:0000259" key="20">
    <source>
        <dbReference type="PROSITE" id="PS51387"/>
    </source>
</evidence>
<evidence type="ECO:0000256" key="18">
    <source>
        <dbReference type="ARBA" id="ARBA00048914"/>
    </source>
</evidence>
<dbReference type="InterPro" id="IPR036635">
    <property type="entry name" value="MurB_C_sf"/>
</dbReference>
<comment type="cofactor">
    <cofactor evidence="1 19">
        <name>FAD</name>
        <dbReference type="ChEBI" id="CHEBI:57692"/>
    </cofactor>
</comment>
<evidence type="ECO:0000256" key="7">
    <source>
        <dbReference type="ARBA" id="ARBA00022490"/>
    </source>
</evidence>
<evidence type="ECO:0000256" key="12">
    <source>
        <dbReference type="ARBA" id="ARBA00022960"/>
    </source>
</evidence>
<keyword evidence="8 19" id="KW-0132">Cell division</keyword>
<evidence type="ECO:0000256" key="6">
    <source>
        <dbReference type="ARBA" id="ARBA00015188"/>
    </source>
</evidence>
<feature type="active site" description="Proton donor" evidence="19">
    <location>
        <position position="262"/>
    </location>
</feature>
<dbReference type="Pfam" id="PF02873">
    <property type="entry name" value="MurB_C"/>
    <property type="match status" value="1"/>
</dbReference>
<evidence type="ECO:0000256" key="2">
    <source>
        <dbReference type="ARBA" id="ARBA00003921"/>
    </source>
</evidence>
<feature type="active site" evidence="19">
    <location>
        <position position="364"/>
    </location>
</feature>
<feature type="domain" description="FAD-binding PCMH-type" evidence="20">
    <location>
        <begin position="37"/>
        <end position="209"/>
    </location>
</feature>
<keyword evidence="11 19" id="KW-0521">NADP</keyword>